<dbReference type="InterPro" id="IPR003607">
    <property type="entry name" value="HD/PDEase_dom"/>
</dbReference>
<dbReference type="Gene3D" id="2.40.50.140">
    <property type="entry name" value="Nucleic acid-binding proteins"/>
    <property type="match status" value="1"/>
</dbReference>
<keyword evidence="1" id="KW-0378">Hydrolase</keyword>
<dbReference type="InterPro" id="IPR050798">
    <property type="entry name" value="YhaM_exoribonuc/phosphodiest"/>
</dbReference>
<dbReference type="GO" id="GO:0016787">
    <property type="term" value="F:hydrolase activity"/>
    <property type="evidence" value="ECO:0007669"/>
    <property type="project" value="UniProtKB-KW"/>
</dbReference>
<dbReference type="InterPro" id="IPR012340">
    <property type="entry name" value="NA-bd_OB-fold"/>
</dbReference>
<dbReference type="InterPro" id="IPR006674">
    <property type="entry name" value="HD_domain"/>
</dbReference>
<accession>A0A8J8MB50</accession>
<dbReference type="PANTHER" id="PTHR37294">
    <property type="entry name" value="3'-5' EXORIBONUCLEASE YHAM"/>
    <property type="match status" value="1"/>
</dbReference>
<name>A0A8J8MB50_9FIRM</name>
<dbReference type="PROSITE" id="PS51831">
    <property type="entry name" value="HD"/>
    <property type="match status" value="1"/>
</dbReference>
<evidence type="ECO:0000313" key="4">
    <source>
        <dbReference type="Proteomes" id="UP000677305"/>
    </source>
</evidence>
<dbReference type="AlphaFoldDB" id="A0A8J8MB50"/>
<proteinExistence type="predicted"/>
<dbReference type="PANTHER" id="PTHR37294:SF1">
    <property type="entry name" value="3'-5' EXORIBONUCLEASE YHAM"/>
    <property type="match status" value="1"/>
</dbReference>
<organism evidence="3 4">
    <name type="scientific">Vallitalea guaymasensis</name>
    <dbReference type="NCBI Taxonomy" id="1185412"/>
    <lineage>
        <taxon>Bacteria</taxon>
        <taxon>Bacillati</taxon>
        <taxon>Bacillota</taxon>
        <taxon>Clostridia</taxon>
        <taxon>Lachnospirales</taxon>
        <taxon>Vallitaleaceae</taxon>
        <taxon>Vallitalea</taxon>
    </lineage>
</organism>
<sequence length="313" mass="36512">MRYIVDMKEGEQIQDHYLCVNKQVLKTRAGKTYYSLKLQDKTGVVDAKIWDLNDGINDFSEHEYIKIDALVITFQNSIQLNIRRLRKSSEGEYDPREYIPVSSRDINEMYSELLTFVNDIDNKYLSALVKKFFVEDREFIKTFKEHTAAKTMHHSYLGGLLEHTLCVLNMCKFFAGNYKVINKDILYTSALFHDIGKIKELSKFPIIEYTDPGQLLGHIMISTEWVSDRIKEIPGFPEDLAYMVKHCILAHHGELEYGSPKKPQTIEALALHFADNCDAKLRTFSDLLETSDVEDNWLGWQRIFDSNVRRTRY</sequence>
<dbReference type="Gene3D" id="1.10.3210.10">
    <property type="entry name" value="Hypothetical protein af1432"/>
    <property type="match status" value="1"/>
</dbReference>
<protein>
    <submittedName>
        <fullName evidence="3">HD domain-containing protein</fullName>
    </submittedName>
</protein>
<dbReference type="GO" id="GO:0031125">
    <property type="term" value="P:rRNA 3'-end processing"/>
    <property type="evidence" value="ECO:0007669"/>
    <property type="project" value="TreeGrafter"/>
</dbReference>
<dbReference type="RefSeq" id="WP_212689989.1">
    <property type="nucleotide sequence ID" value="NZ_CP058561.1"/>
</dbReference>
<dbReference type="SUPFAM" id="SSF109604">
    <property type="entry name" value="HD-domain/PDEase-like"/>
    <property type="match status" value="1"/>
</dbReference>
<feature type="domain" description="HD" evidence="2">
    <location>
        <begin position="160"/>
        <end position="280"/>
    </location>
</feature>
<reference evidence="3 4" key="1">
    <citation type="submission" date="2020-07" db="EMBL/GenBank/DDBJ databases">
        <title>Vallitalea guaymasensis genome.</title>
        <authorList>
            <person name="Postec A."/>
        </authorList>
    </citation>
    <scope>NUCLEOTIDE SEQUENCE [LARGE SCALE GENOMIC DNA]</scope>
    <source>
        <strain evidence="3 4">Ra1766G1</strain>
    </source>
</reference>
<dbReference type="SMART" id="SM00471">
    <property type="entry name" value="HDc"/>
    <property type="match status" value="1"/>
</dbReference>
<evidence type="ECO:0000313" key="3">
    <source>
        <dbReference type="EMBL" id="QUH29729.1"/>
    </source>
</evidence>
<dbReference type="EMBL" id="CP058561">
    <property type="protein sequence ID" value="QUH29729.1"/>
    <property type="molecule type" value="Genomic_DNA"/>
</dbReference>
<dbReference type="KEGG" id="vgu:HYG85_12770"/>
<dbReference type="CDD" id="cd00077">
    <property type="entry name" value="HDc"/>
    <property type="match status" value="1"/>
</dbReference>
<dbReference type="CDD" id="cd04492">
    <property type="entry name" value="YhaM_OBF_like"/>
    <property type="match status" value="1"/>
</dbReference>
<keyword evidence="4" id="KW-1185">Reference proteome</keyword>
<evidence type="ECO:0000256" key="1">
    <source>
        <dbReference type="ARBA" id="ARBA00022801"/>
    </source>
</evidence>
<evidence type="ECO:0000259" key="2">
    <source>
        <dbReference type="PROSITE" id="PS51831"/>
    </source>
</evidence>
<gene>
    <name evidence="3" type="ORF">HYG85_12770</name>
</gene>
<dbReference type="Pfam" id="PF01966">
    <property type="entry name" value="HD"/>
    <property type="match status" value="1"/>
</dbReference>
<dbReference type="Proteomes" id="UP000677305">
    <property type="component" value="Chromosome"/>
</dbReference>